<dbReference type="Proteomes" id="UP001419268">
    <property type="component" value="Unassembled WGS sequence"/>
</dbReference>
<dbReference type="Pfam" id="PF03108">
    <property type="entry name" value="DBD_Tnp_Mut"/>
    <property type="match status" value="1"/>
</dbReference>
<dbReference type="PANTHER" id="PTHR31973">
    <property type="entry name" value="POLYPROTEIN, PUTATIVE-RELATED"/>
    <property type="match status" value="1"/>
</dbReference>
<organism evidence="2 3">
    <name type="scientific">Stephania cephalantha</name>
    <dbReference type="NCBI Taxonomy" id="152367"/>
    <lineage>
        <taxon>Eukaryota</taxon>
        <taxon>Viridiplantae</taxon>
        <taxon>Streptophyta</taxon>
        <taxon>Embryophyta</taxon>
        <taxon>Tracheophyta</taxon>
        <taxon>Spermatophyta</taxon>
        <taxon>Magnoliopsida</taxon>
        <taxon>Ranunculales</taxon>
        <taxon>Menispermaceae</taxon>
        <taxon>Menispermoideae</taxon>
        <taxon>Cissampelideae</taxon>
        <taxon>Stephania</taxon>
    </lineage>
</organism>
<keyword evidence="3" id="KW-1185">Reference proteome</keyword>
<accession>A0AAP0JEG7</accession>
<dbReference type="InterPro" id="IPR004332">
    <property type="entry name" value="Transposase_MuDR"/>
</dbReference>
<evidence type="ECO:0000313" key="2">
    <source>
        <dbReference type="EMBL" id="KAK9132477.1"/>
    </source>
</evidence>
<dbReference type="EMBL" id="JBBNAG010000005">
    <property type="protein sequence ID" value="KAK9132477.1"/>
    <property type="molecule type" value="Genomic_DNA"/>
</dbReference>
<feature type="domain" description="Transposase MuDR plant" evidence="1">
    <location>
        <begin position="185"/>
        <end position="251"/>
    </location>
</feature>
<gene>
    <name evidence="2" type="ORF">Scep_012005</name>
</gene>
<comment type="caution">
    <text evidence="2">The sequence shown here is derived from an EMBL/GenBank/DDBJ whole genome shotgun (WGS) entry which is preliminary data.</text>
</comment>
<protein>
    <recommendedName>
        <fullName evidence="1">Transposase MuDR plant domain-containing protein</fullName>
    </recommendedName>
</protein>
<sequence>MKSICTPSLKLAPRTGYFQGNTGSDIQTEISKIHFDSGDGGQEEVKPDLEQRYFGSPNISEQELIDLEVGHQEEVEPLEEQDNGTIQQEELEENEGNDFFESDNDVEDDDDYQEVVDEQLQCRKRGRPKVIAPPRSSALAIVEVHDQDSDYATSDGLHTDDDSDGSGKTRYLDFDEFKDMADPHLELGMKFSSFKTFKMACRNWGIQNKRQIRFSTNDKKKCICKCQRFKSSNCEFRIFASHMAKDDSTIQIKSINLNHSYTKVNKNYHVTSDWLAEKYIEQFRVDPNWSVYGII</sequence>
<name>A0AAP0JEG7_9MAGN</name>
<evidence type="ECO:0000259" key="1">
    <source>
        <dbReference type="Pfam" id="PF03108"/>
    </source>
</evidence>
<proteinExistence type="predicted"/>
<evidence type="ECO:0000313" key="3">
    <source>
        <dbReference type="Proteomes" id="UP001419268"/>
    </source>
</evidence>
<dbReference type="PANTHER" id="PTHR31973:SF187">
    <property type="entry name" value="MUTATOR TRANSPOSASE MUDRA PROTEIN"/>
    <property type="match status" value="1"/>
</dbReference>
<reference evidence="2 3" key="1">
    <citation type="submission" date="2024-01" db="EMBL/GenBank/DDBJ databases">
        <title>Genome assemblies of Stephania.</title>
        <authorList>
            <person name="Yang L."/>
        </authorList>
    </citation>
    <scope>NUCLEOTIDE SEQUENCE [LARGE SCALE GENOMIC DNA]</scope>
    <source>
        <strain evidence="2">JXDWG</strain>
        <tissue evidence="2">Leaf</tissue>
    </source>
</reference>
<dbReference type="AlphaFoldDB" id="A0AAP0JEG7"/>